<dbReference type="GO" id="GO:0045296">
    <property type="term" value="F:cadherin binding"/>
    <property type="evidence" value="ECO:0007669"/>
    <property type="project" value="TreeGrafter"/>
</dbReference>
<evidence type="ECO:0000256" key="3">
    <source>
        <dbReference type="ARBA" id="ARBA00022729"/>
    </source>
</evidence>
<dbReference type="Gene3D" id="2.60.120.200">
    <property type="match status" value="1"/>
</dbReference>
<feature type="disulfide bond" evidence="9">
    <location>
        <begin position="1532"/>
        <end position="1559"/>
    </location>
</feature>
<name>A0A814LFM3_ADIRI</name>
<dbReference type="Proteomes" id="UP000663828">
    <property type="component" value="Unassembled WGS sequence"/>
</dbReference>
<dbReference type="SMART" id="SM00282">
    <property type="entry name" value="LamG"/>
    <property type="match status" value="1"/>
</dbReference>
<dbReference type="GO" id="GO:0016477">
    <property type="term" value="P:cell migration"/>
    <property type="evidence" value="ECO:0007669"/>
    <property type="project" value="TreeGrafter"/>
</dbReference>
<evidence type="ECO:0000256" key="2">
    <source>
        <dbReference type="ARBA" id="ARBA00022692"/>
    </source>
</evidence>
<keyword evidence="4" id="KW-0677">Repeat</keyword>
<dbReference type="Pfam" id="PF00028">
    <property type="entry name" value="Cadherin"/>
    <property type="match status" value="1"/>
</dbReference>
<dbReference type="SUPFAM" id="SSF49313">
    <property type="entry name" value="Cadherin-like"/>
    <property type="match status" value="6"/>
</dbReference>
<evidence type="ECO:0000313" key="18">
    <source>
        <dbReference type="Proteomes" id="UP000663828"/>
    </source>
</evidence>
<keyword evidence="3 13" id="KW-0732">Signal</keyword>
<dbReference type="InterPro" id="IPR015919">
    <property type="entry name" value="Cadherin-like_sf"/>
</dbReference>
<evidence type="ECO:0000256" key="10">
    <source>
        <dbReference type="RuleBase" id="RU003318"/>
    </source>
</evidence>
<feature type="domain" description="Cadherin" evidence="15">
    <location>
        <begin position="635"/>
        <end position="750"/>
    </location>
</feature>
<evidence type="ECO:0000259" key="14">
    <source>
        <dbReference type="PROSITE" id="PS50025"/>
    </source>
</evidence>
<dbReference type="GO" id="GO:0005509">
    <property type="term" value="F:calcium ion binding"/>
    <property type="evidence" value="ECO:0007669"/>
    <property type="project" value="UniProtKB-UniRule"/>
</dbReference>
<dbReference type="InterPro" id="IPR039808">
    <property type="entry name" value="Cadherin"/>
</dbReference>
<dbReference type="InterPro" id="IPR020894">
    <property type="entry name" value="Cadherin_CS"/>
</dbReference>
<dbReference type="GO" id="GO:0008013">
    <property type="term" value="F:beta-catenin binding"/>
    <property type="evidence" value="ECO:0007669"/>
    <property type="project" value="TreeGrafter"/>
</dbReference>
<reference evidence="17" key="1">
    <citation type="submission" date="2021-02" db="EMBL/GenBank/DDBJ databases">
        <authorList>
            <person name="Nowell W R."/>
        </authorList>
    </citation>
    <scope>NUCLEOTIDE SEQUENCE</scope>
</reference>
<feature type="domain" description="Laminin G" evidence="14">
    <location>
        <begin position="1378"/>
        <end position="1559"/>
    </location>
</feature>
<dbReference type="GO" id="GO:0016342">
    <property type="term" value="C:catenin complex"/>
    <property type="evidence" value="ECO:0007669"/>
    <property type="project" value="TreeGrafter"/>
</dbReference>
<evidence type="ECO:0000256" key="7">
    <source>
        <dbReference type="ARBA" id="ARBA00023136"/>
    </source>
</evidence>
<evidence type="ECO:0000313" key="17">
    <source>
        <dbReference type="EMBL" id="CAF1062671.1"/>
    </source>
</evidence>
<evidence type="ECO:0000256" key="13">
    <source>
        <dbReference type="SAM" id="SignalP"/>
    </source>
</evidence>
<gene>
    <name evidence="17" type="ORF">EDS130_LOCUS18001</name>
    <name evidence="16" type="ORF">XAT740_LOCUS7947</name>
</gene>
<evidence type="ECO:0000259" key="15">
    <source>
        <dbReference type="PROSITE" id="PS50268"/>
    </source>
</evidence>
<dbReference type="InterPro" id="IPR002126">
    <property type="entry name" value="Cadherin-like_dom"/>
</dbReference>
<dbReference type="PROSITE" id="PS50268">
    <property type="entry name" value="CADHERIN_2"/>
    <property type="match status" value="6"/>
</dbReference>
<dbReference type="InterPro" id="IPR013320">
    <property type="entry name" value="ConA-like_dom_sf"/>
</dbReference>
<dbReference type="EMBL" id="CAJNOR010000388">
    <property type="protein sequence ID" value="CAF0899535.1"/>
    <property type="molecule type" value="Genomic_DNA"/>
</dbReference>
<feature type="chain" id="PRO_5036225173" evidence="13">
    <location>
        <begin position="25"/>
        <end position="1748"/>
    </location>
</feature>
<feature type="signal peptide" evidence="13">
    <location>
        <begin position="1"/>
        <end position="24"/>
    </location>
</feature>
<feature type="domain" description="Cadherin" evidence="15">
    <location>
        <begin position="401"/>
        <end position="513"/>
    </location>
</feature>
<dbReference type="PANTHER" id="PTHR24027:SF422">
    <property type="entry name" value="CADHERIN DOMAIN-CONTAINING PROTEIN"/>
    <property type="match status" value="1"/>
</dbReference>
<keyword evidence="18" id="KW-1185">Reference proteome</keyword>
<dbReference type="Pfam" id="PF02210">
    <property type="entry name" value="Laminin_G_2"/>
    <property type="match status" value="1"/>
</dbReference>
<comment type="caution">
    <text evidence="17">The sequence shown here is derived from an EMBL/GenBank/DDBJ whole genome shotgun (WGS) entry which is preliminary data.</text>
</comment>
<feature type="domain" description="Cadherin" evidence="15">
    <location>
        <begin position="281"/>
        <end position="400"/>
    </location>
</feature>
<evidence type="ECO:0000256" key="9">
    <source>
        <dbReference type="PROSITE-ProRule" id="PRU00122"/>
    </source>
</evidence>
<keyword evidence="5 8" id="KW-0106">Calcium</keyword>
<keyword evidence="9" id="KW-1015">Disulfide bond</keyword>
<comment type="function">
    <text evidence="11">Cadherins are calcium-dependent cell adhesion proteins.</text>
</comment>
<evidence type="ECO:0000256" key="4">
    <source>
        <dbReference type="ARBA" id="ARBA00022737"/>
    </source>
</evidence>
<dbReference type="SMART" id="SM00112">
    <property type="entry name" value="CA"/>
    <property type="match status" value="7"/>
</dbReference>
<proteinExistence type="predicted"/>
<dbReference type="PANTHER" id="PTHR24027">
    <property type="entry name" value="CADHERIN-23"/>
    <property type="match status" value="1"/>
</dbReference>
<dbReference type="SUPFAM" id="SSF49899">
    <property type="entry name" value="Concanavalin A-like lectins/glucanases"/>
    <property type="match status" value="1"/>
</dbReference>
<dbReference type="EMBL" id="CAJNOJ010000082">
    <property type="protein sequence ID" value="CAF1062671.1"/>
    <property type="molecule type" value="Genomic_DNA"/>
</dbReference>
<keyword evidence="7 12" id="KW-0472">Membrane</keyword>
<dbReference type="Gene3D" id="4.10.900.10">
    <property type="entry name" value="TCF3-CBD (Catenin binding domain)"/>
    <property type="match status" value="1"/>
</dbReference>
<evidence type="ECO:0000313" key="19">
    <source>
        <dbReference type="Proteomes" id="UP000663852"/>
    </source>
</evidence>
<feature type="domain" description="Cadherin" evidence="15">
    <location>
        <begin position="176"/>
        <end position="272"/>
    </location>
</feature>
<dbReference type="CDD" id="cd00110">
    <property type="entry name" value="LamG"/>
    <property type="match status" value="1"/>
</dbReference>
<evidence type="ECO:0000256" key="6">
    <source>
        <dbReference type="ARBA" id="ARBA00022989"/>
    </source>
</evidence>
<dbReference type="InterPro" id="IPR001791">
    <property type="entry name" value="Laminin_G"/>
</dbReference>
<feature type="domain" description="Cadherin" evidence="15">
    <location>
        <begin position="753"/>
        <end position="866"/>
    </location>
</feature>
<dbReference type="PRINTS" id="PR00205">
    <property type="entry name" value="CADHERIN"/>
</dbReference>
<accession>A0A814LFM3</accession>
<sequence>MIESYRRCRCILLIVVIQLHTIFGEPCRNDITDFFYNVNFAGPVFDQPVYYINSKHSVTKPNAFLFYFTVRKRNENDRPSYTSTNFTSRSLKSETNRLNVTTNDTNFAVTLLSNNNDSSGYNLSVSNAKLNYFRPFHRYVFELIARQSYDNRPPAISTALVQIDLKNANINIPRFVDDVKVFYISETALPGTKFATVYAVDDDNDTITYSISPNVLFSIDSNTGVLRLDRSIEISPTETSITVNISISDSLNEEHGTFTIRITTVNRHSPSFSGSICGGNISLREDIPLGGNVTKLRVIDMDRGTNGEVDIMFPPEQSRTSMSGVRNTAYPSFHIEQENQSGMIREAWIKTNITLDYDEPGTPRVWFLSILATDRGTPGRQTACTLRINLVDVNDNKPKFIMADWNFTIFQSTSIQSNTLPFRIIAFDADSGMNGMIKYYIRTLNVPYFAINQTTGYIVLRTGINGIQSLNASLFPVKFQVYAKDRGEPECLSENDATVTIHFQNNAEEQPIQWLDTSYENLHIVISEKFYETSTDRIVRDETFNGTISFSLRPSMPSFMAVSSPFASNAHLPFRDKQVTRNQLKYTSGIVVLRGLHAEIQDSYLLYTRVLTNPPLIGVVQIDLRDENDQIPTFDIRSITLSVLENQQGNRTIGKIQAYDLDVLPENNAIRYYSSDHLNSAEVTALFSVEPDGTIWTNAVFGPDSNNKSSYRLFVTAANSKPLWDTQNDASEDFQIDIQVISANQQRPVFQNIEANKNISIKGTTSRNVPILTLNITDDNIDTRLNVGISSGNINNAFKFSLSSDNSNDEKSTHYEATAELTIVGQLDYKSIPQYSLKLFAFDSSNIVEIDVQITILPENTNAPYFKLMPGFDSYEYNVTELKPYSLLSGAPIIAIDPDTPSTQLRYEIYDQNHQLNLRNIFVGTFGNEAIISINSSGLSRDLPFGNSVYKFAIRATDENGTGVSSFIPVTLRVHDINNNGPVPIGGPWYIEEGTNPSISIGFKDYDDENLNHTVPFNVAIVESTDANVKLVPYNMSFFILTYNGLLSCATTKRFNVTFNASDAQNHFERTTITINVRGCQTMGSTLNSKTIEIIYVEGYQNSILDTDLGSIHFDNSNKPNPSCSLKDRNDQQKFMFLNCSLRTSSKSLEPGISTVEAIVDQSIPVTLTINVASVKSEKVREASTIRIQGKYPHDLIIPSVKDQLITALAQILNVNRYFIQIFAIRSAFQYRNQYDKPQTVEEQQAKTLTDVVFYVRGRDRVNVEQTLSGDLSRFQSYGFTASASGPNPCHNYNCLSDTICRPARTIAVKPEVIDSNQTSFLGVNILDSADCVNKFYDPTGPMMADRCKITTFDSLSGSLLSQSSSNGPVGPCGEVLGRTFDRNGQGYAIYDKWIFSNFRSARLSFDFLLQTPLENCLIFLYAPNTTKTNGPFWMAIDVSNAILRFHFPNVVRNINDITLNASVWYHVECQILRENILFSINDCQHTYSLSENFNWFDPSTIQYLHLGSLPDHLPVSSFNQSSIVTSGFRGCIRNVLSNGYYLNMSNYLHSNYSYAGECQEPRIADQRSLVIPWYTWLIIALVLLLLAIVIILVLLSFIRAKEIFRTVNGIYVDDTRENIIDYKETAGEEDHSTYNLHVLKKPMYALTDGNIMVNRDRLNNNDRIFTARPSLGTYIEEKLDERTVGYVYDTQLRFHDEGVGSIAGDLSSIASSSVPDEIDYRYLSSLGPKFSRLAQIYSGQSDNSAEL</sequence>
<dbReference type="OrthoDB" id="6252479at2759"/>
<keyword evidence="2 10" id="KW-0812">Transmembrane</keyword>
<dbReference type="CDD" id="cd11304">
    <property type="entry name" value="Cadherin_repeat"/>
    <property type="match status" value="6"/>
</dbReference>
<organism evidence="17 19">
    <name type="scientific">Adineta ricciae</name>
    <name type="common">Rotifer</name>
    <dbReference type="NCBI Taxonomy" id="249248"/>
    <lineage>
        <taxon>Eukaryota</taxon>
        <taxon>Metazoa</taxon>
        <taxon>Spiralia</taxon>
        <taxon>Gnathifera</taxon>
        <taxon>Rotifera</taxon>
        <taxon>Eurotatoria</taxon>
        <taxon>Bdelloidea</taxon>
        <taxon>Adinetida</taxon>
        <taxon>Adinetidae</taxon>
        <taxon>Adineta</taxon>
    </lineage>
</organism>
<dbReference type="Pfam" id="PF01049">
    <property type="entry name" value="CADH_Y-type_LIR"/>
    <property type="match status" value="1"/>
</dbReference>
<keyword evidence="10" id="KW-0130">Cell adhesion</keyword>
<dbReference type="PROSITE" id="PS00232">
    <property type="entry name" value="CADHERIN_1"/>
    <property type="match status" value="1"/>
</dbReference>
<evidence type="ECO:0000256" key="8">
    <source>
        <dbReference type="PROSITE-ProRule" id="PRU00043"/>
    </source>
</evidence>
<dbReference type="InterPro" id="IPR027397">
    <property type="entry name" value="Catenin-bd_sf"/>
</dbReference>
<dbReference type="Gene3D" id="2.60.40.60">
    <property type="entry name" value="Cadherins"/>
    <property type="match status" value="6"/>
</dbReference>
<feature type="domain" description="Cadherin" evidence="15">
    <location>
        <begin position="871"/>
        <end position="984"/>
    </location>
</feature>
<evidence type="ECO:0000256" key="12">
    <source>
        <dbReference type="SAM" id="Phobius"/>
    </source>
</evidence>
<evidence type="ECO:0000256" key="11">
    <source>
        <dbReference type="RuleBase" id="RU004357"/>
    </source>
</evidence>
<evidence type="ECO:0000256" key="5">
    <source>
        <dbReference type="ARBA" id="ARBA00022837"/>
    </source>
</evidence>
<comment type="subcellular location">
    <subcellularLocation>
        <location evidence="10">Cell membrane</location>
        <topology evidence="10">Single-pass type I membrane protein</topology>
    </subcellularLocation>
    <subcellularLocation>
        <location evidence="1">Membrane</location>
        <topology evidence="1">Single-pass membrane protein</topology>
    </subcellularLocation>
</comment>
<dbReference type="InterPro" id="IPR000233">
    <property type="entry name" value="Cadherin_Y-type_LIR"/>
</dbReference>
<dbReference type="GO" id="GO:0007156">
    <property type="term" value="P:homophilic cell adhesion via plasma membrane adhesion molecules"/>
    <property type="evidence" value="ECO:0007669"/>
    <property type="project" value="InterPro"/>
</dbReference>
<dbReference type="Proteomes" id="UP000663852">
    <property type="component" value="Unassembled WGS sequence"/>
</dbReference>
<dbReference type="PROSITE" id="PS50025">
    <property type="entry name" value="LAM_G_DOMAIN"/>
    <property type="match status" value="1"/>
</dbReference>
<protein>
    <submittedName>
        <fullName evidence="17">Uncharacterized protein</fullName>
    </submittedName>
</protein>
<feature type="transmembrane region" description="Helical" evidence="12">
    <location>
        <begin position="1574"/>
        <end position="1599"/>
    </location>
</feature>
<evidence type="ECO:0000256" key="1">
    <source>
        <dbReference type="ARBA" id="ARBA00004167"/>
    </source>
</evidence>
<keyword evidence="6 12" id="KW-1133">Transmembrane helix</keyword>
<evidence type="ECO:0000313" key="16">
    <source>
        <dbReference type="EMBL" id="CAF0899535.1"/>
    </source>
</evidence>